<reference evidence="2" key="1">
    <citation type="journal article" date="2019" name="Sci. Rep.">
        <title>Draft genome of Tanacetum cinerariifolium, the natural source of mosquito coil.</title>
        <authorList>
            <person name="Yamashiro T."/>
            <person name="Shiraishi A."/>
            <person name="Satake H."/>
            <person name="Nakayama K."/>
        </authorList>
    </citation>
    <scope>NUCLEOTIDE SEQUENCE</scope>
</reference>
<name>A0A699IM79_TANCI</name>
<feature type="compositionally biased region" description="Basic residues" evidence="1">
    <location>
        <begin position="69"/>
        <end position="80"/>
    </location>
</feature>
<feature type="compositionally biased region" description="Basic and acidic residues" evidence="1">
    <location>
        <begin position="24"/>
        <end position="41"/>
    </location>
</feature>
<protein>
    <submittedName>
        <fullName evidence="2">Uncharacterized protein</fullName>
    </submittedName>
</protein>
<comment type="caution">
    <text evidence="2">The sequence shown here is derived from an EMBL/GenBank/DDBJ whole genome shotgun (WGS) entry which is preliminary data.</text>
</comment>
<organism evidence="2">
    <name type="scientific">Tanacetum cinerariifolium</name>
    <name type="common">Dalmatian daisy</name>
    <name type="synonym">Chrysanthemum cinerariifolium</name>
    <dbReference type="NCBI Taxonomy" id="118510"/>
    <lineage>
        <taxon>Eukaryota</taxon>
        <taxon>Viridiplantae</taxon>
        <taxon>Streptophyta</taxon>
        <taxon>Embryophyta</taxon>
        <taxon>Tracheophyta</taxon>
        <taxon>Spermatophyta</taxon>
        <taxon>Magnoliopsida</taxon>
        <taxon>eudicotyledons</taxon>
        <taxon>Gunneridae</taxon>
        <taxon>Pentapetalae</taxon>
        <taxon>asterids</taxon>
        <taxon>campanulids</taxon>
        <taxon>Asterales</taxon>
        <taxon>Asteraceae</taxon>
        <taxon>Asteroideae</taxon>
        <taxon>Anthemideae</taxon>
        <taxon>Anthemidinae</taxon>
        <taxon>Tanacetum</taxon>
    </lineage>
</organism>
<evidence type="ECO:0000256" key="1">
    <source>
        <dbReference type="SAM" id="MobiDB-lite"/>
    </source>
</evidence>
<gene>
    <name evidence="2" type="ORF">Tci_539333</name>
</gene>
<feature type="region of interest" description="Disordered" evidence="1">
    <location>
        <begin position="1"/>
        <end position="80"/>
    </location>
</feature>
<accession>A0A699IM79</accession>
<dbReference type="EMBL" id="BKCJ010308394">
    <property type="protein sequence ID" value="GEZ67360.1"/>
    <property type="molecule type" value="Genomic_DNA"/>
</dbReference>
<proteinExistence type="predicted"/>
<sequence length="80" mass="9089">MGGKMTSEATPGKEVNETGINKNEPPRFEQDVQKKPHDNVMENRSLSISERATHSLVKPQQSSIPFPNRLRKEKRRSTTT</sequence>
<evidence type="ECO:0000313" key="2">
    <source>
        <dbReference type="EMBL" id="GEZ67360.1"/>
    </source>
</evidence>
<dbReference type="AlphaFoldDB" id="A0A699IM79"/>